<comment type="cofactor">
    <cofactor evidence="1 3">
        <name>FAD</name>
        <dbReference type="ChEBI" id="CHEBI:57692"/>
    </cofactor>
</comment>
<dbReference type="InterPro" id="IPR012132">
    <property type="entry name" value="GMC_OxRdtase"/>
</dbReference>
<dbReference type="STRING" id="92696.A0A4R0RCH6"/>
<feature type="binding site" evidence="3">
    <location>
        <position position="233"/>
    </location>
    <ligand>
        <name>FAD</name>
        <dbReference type="ChEBI" id="CHEBI:57692"/>
    </ligand>
</feature>
<keyword evidence="3" id="KW-0274">FAD</keyword>
<gene>
    <name evidence="5" type="ORF">EIP91_007489</name>
</gene>
<dbReference type="PIRSF" id="PIRSF000137">
    <property type="entry name" value="Alcohol_oxidase"/>
    <property type="match status" value="1"/>
</dbReference>
<reference evidence="5 6" key="1">
    <citation type="submission" date="2018-11" db="EMBL/GenBank/DDBJ databases">
        <title>Genome assembly of Steccherinum ochraceum LE-BIN_3174, the white-rot fungus of the Steccherinaceae family (The Residual Polyporoid clade, Polyporales, Basidiomycota).</title>
        <authorList>
            <person name="Fedorova T.V."/>
            <person name="Glazunova O.A."/>
            <person name="Landesman E.O."/>
            <person name="Moiseenko K.V."/>
            <person name="Psurtseva N.V."/>
            <person name="Savinova O.S."/>
            <person name="Shakhova N.V."/>
            <person name="Tyazhelova T.V."/>
            <person name="Vasina D.V."/>
        </authorList>
    </citation>
    <scope>NUCLEOTIDE SEQUENCE [LARGE SCALE GENOMIC DNA]</scope>
    <source>
        <strain evidence="5 6">LE-BIN_3174</strain>
    </source>
</reference>
<feature type="domain" description="Glucose-methanol-choline oxidoreductase N-terminal" evidence="4">
    <location>
        <begin position="276"/>
        <end position="290"/>
    </location>
</feature>
<dbReference type="Gene3D" id="3.30.560.10">
    <property type="entry name" value="Glucose Oxidase, domain 3"/>
    <property type="match status" value="1"/>
</dbReference>
<dbReference type="GO" id="GO:0050660">
    <property type="term" value="F:flavin adenine dinucleotide binding"/>
    <property type="evidence" value="ECO:0007669"/>
    <property type="project" value="InterPro"/>
</dbReference>
<evidence type="ECO:0000256" key="3">
    <source>
        <dbReference type="PIRSR" id="PIRSR000137-2"/>
    </source>
</evidence>
<feature type="binding site" evidence="3">
    <location>
        <begin position="536"/>
        <end position="537"/>
    </location>
    <ligand>
        <name>FAD</name>
        <dbReference type="ChEBI" id="CHEBI:57692"/>
    </ligand>
</feature>
<dbReference type="GO" id="GO:0016614">
    <property type="term" value="F:oxidoreductase activity, acting on CH-OH group of donors"/>
    <property type="evidence" value="ECO:0007669"/>
    <property type="project" value="InterPro"/>
</dbReference>
<comment type="similarity">
    <text evidence="2">Belongs to the GMC oxidoreductase family.</text>
</comment>
<dbReference type="Proteomes" id="UP000292702">
    <property type="component" value="Unassembled WGS sequence"/>
</dbReference>
<dbReference type="InterPro" id="IPR007867">
    <property type="entry name" value="GMC_OxRtase_C"/>
</dbReference>
<organism evidence="5 6">
    <name type="scientific">Steccherinum ochraceum</name>
    <dbReference type="NCBI Taxonomy" id="92696"/>
    <lineage>
        <taxon>Eukaryota</taxon>
        <taxon>Fungi</taxon>
        <taxon>Dikarya</taxon>
        <taxon>Basidiomycota</taxon>
        <taxon>Agaricomycotina</taxon>
        <taxon>Agaricomycetes</taxon>
        <taxon>Polyporales</taxon>
        <taxon>Steccherinaceae</taxon>
        <taxon>Steccherinum</taxon>
    </lineage>
</organism>
<evidence type="ECO:0000313" key="6">
    <source>
        <dbReference type="Proteomes" id="UP000292702"/>
    </source>
</evidence>
<dbReference type="SUPFAM" id="SSF54373">
    <property type="entry name" value="FAD-linked reductases, C-terminal domain"/>
    <property type="match status" value="1"/>
</dbReference>
<dbReference type="AlphaFoldDB" id="A0A4R0RCH6"/>
<dbReference type="EMBL" id="RWJN01000403">
    <property type="protein sequence ID" value="TCD62089.1"/>
    <property type="molecule type" value="Genomic_DNA"/>
</dbReference>
<dbReference type="Pfam" id="PF05199">
    <property type="entry name" value="GMC_oxred_C"/>
    <property type="match status" value="1"/>
</dbReference>
<proteinExistence type="inferred from homology"/>
<name>A0A4R0RCH6_9APHY</name>
<dbReference type="OrthoDB" id="269227at2759"/>
<evidence type="ECO:0000256" key="1">
    <source>
        <dbReference type="ARBA" id="ARBA00001974"/>
    </source>
</evidence>
<keyword evidence="6" id="KW-1185">Reference proteome</keyword>
<dbReference type="InterPro" id="IPR036188">
    <property type="entry name" value="FAD/NAD-bd_sf"/>
</dbReference>
<feature type="binding site" evidence="3">
    <location>
        <begin position="17"/>
        <end position="18"/>
    </location>
    <ligand>
        <name>FAD</name>
        <dbReference type="ChEBI" id="CHEBI:57692"/>
    </ligand>
</feature>
<dbReference type="PANTHER" id="PTHR11552:SF78">
    <property type="entry name" value="GLUCOSE-METHANOL-CHOLINE OXIDOREDUCTASE N-TERMINAL DOMAIN-CONTAINING PROTEIN"/>
    <property type="match status" value="1"/>
</dbReference>
<evidence type="ECO:0000259" key="4">
    <source>
        <dbReference type="PROSITE" id="PS00624"/>
    </source>
</evidence>
<dbReference type="SUPFAM" id="SSF51905">
    <property type="entry name" value="FAD/NAD(P)-binding domain"/>
    <property type="match status" value="1"/>
</dbReference>
<dbReference type="Pfam" id="PF00732">
    <property type="entry name" value="GMC_oxred_N"/>
    <property type="match status" value="1"/>
</dbReference>
<evidence type="ECO:0000313" key="5">
    <source>
        <dbReference type="EMBL" id="TCD62089.1"/>
    </source>
</evidence>
<dbReference type="Gene3D" id="3.50.50.60">
    <property type="entry name" value="FAD/NAD(P)-binding domain"/>
    <property type="match status" value="1"/>
</dbReference>
<dbReference type="PROSITE" id="PS00624">
    <property type="entry name" value="GMC_OXRED_2"/>
    <property type="match status" value="1"/>
</dbReference>
<evidence type="ECO:0000256" key="2">
    <source>
        <dbReference type="ARBA" id="ARBA00010790"/>
    </source>
</evidence>
<protein>
    <recommendedName>
        <fullName evidence="4">Glucose-methanol-choline oxidoreductase N-terminal domain-containing protein</fullName>
    </recommendedName>
</protein>
<sequence length="605" mass="66241">MASAVQEFDIIFAGGGTSACLIAGRLIAAEPTLKILIVESGPRTLEDLAHIQPARFATHLQPNSQTVKFMVSKPSPALDGRSAIVPSGQCLGGGSSVNFAMYTRAMASDFDDWEQKHGNPGWGFKDMLPYLKKYENYQVEPNKETHGYSGPLDVSMGGIAGNIGDDFLEVAAKYDPKRGFTNDTNAITSGVNKYGHWAKWISGATGRRLDTPHHYLYPQTHNPNLVVLTEHLVKRVILENKRAVGIEYLPNAKFHPDASQAILTARAKRLVVVSGGTCGTPLILERSGIGAKDVLKAAGVQQLVDVPGVGATYHDHAGMFPPFYASEESETLDGIVRGKPEEVKKWTVPWLEKGKGLMAWNGLDAGMKLRPDEDELKAIGPQFTSRWKEYFAGTPDKPVMYIGTLAVLVGDMSQVPDRKFFTYTYFVEYPESTGHLHITSGEDVYAAPDFNAGFLTKQSDVALLRWGYKNMREFTRRMKCYRGEYTPWHPKFPPGSEATCHDDASPVPVDTPNFKWTAADDEAIDAFHRGFVQTCWHSLGSCPMKPRHRGGVVDTRLNVYGVEGLKVADLSIAPSNVAANTYSTTLSIAERAAAIIAEDLGIVGV</sequence>
<accession>A0A4R0RCH6</accession>
<comment type="caution">
    <text evidence="5">The sequence shown here is derived from an EMBL/GenBank/DDBJ whole genome shotgun (WGS) entry which is preliminary data.</text>
</comment>
<dbReference type="PANTHER" id="PTHR11552">
    <property type="entry name" value="GLUCOSE-METHANOL-CHOLINE GMC OXIDOREDUCTASE"/>
    <property type="match status" value="1"/>
</dbReference>
<keyword evidence="3" id="KW-0285">Flavoprotein</keyword>
<dbReference type="InterPro" id="IPR000172">
    <property type="entry name" value="GMC_OxRdtase_N"/>
</dbReference>